<dbReference type="RefSeq" id="WP_086907270.1">
    <property type="nucleotide sequence ID" value="NZ_CP021324.1"/>
</dbReference>
<organism evidence="1 2">
    <name type="scientific">Candidatus Nitrosomarinus catalinensis</name>
    <dbReference type="NCBI Taxonomy" id="1898749"/>
    <lineage>
        <taxon>Archaea</taxon>
        <taxon>Nitrososphaerota</taxon>
        <taxon>Nitrososphaeria</taxon>
        <taxon>Nitrosopumilales</taxon>
        <taxon>Nitrosopumilaceae</taxon>
        <taxon>Candidatus Nitrosomarinus</taxon>
    </lineage>
</organism>
<dbReference type="EMBL" id="CP021324">
    <property type="protein sequence ID" value="ARS64099.1"/>
    <property type="molecule type" value="Genomic_DNA"/>
</dbReference>
<evidence type="ECO:0000313" key="1">
    <source>
        <dbReference type="EMBL" id="ARS64099.1"/>
    </source>
</evidence>
<proteinExistence type="predicted"/>
<gene>
    <name evidence="1" type="ORF">NMSP_0476</name>
</gene>
<dbReference type="GeneID" id="32900969"/>
<dbReference type="OrthoDB" id="5013at2157"/>
<dbReference type="KEGG" id="nct:NMSP_0476"/>
<name>A0A2Z2HM65_9ARCH</name>
<dbReference type="Proteomes" id="UP000249949">
    <property type="component" value="Chromosome"/>
</dbReference>
<sequence>MWNSIIITNQQRKNEDIKKVINGKNSSIVIKNFLKKEDCQKIIEKISTMNIERDSKKFNHIGPFLMNYITKKEEYFDSAEEANEIFKKIFLNVEDPINKIKTTISKFFPNYEVSETKENNRNYASCTIRRHTNGKSIPLHKDNVSYEGVEYQVSKINKQLSCVLHLQETEKGGNLSIYNKQWEKKLERHREVEFGYNPIVKKNIVVDTIKSEIGDLVIINPNYLHEVKKIQGNSDRVTLGIFFGIEENTKKIFSWA</sequence>
<dbReference type="SUPFAM" id="SSF51197">
    <property type="entry name" value="Clavaminate synthase-like"/>
    <property type="match status" value="1"/>
</dbReference>
<keyword evidence="2" id="KW-1185">Reference proteome</keyword>
<dbReference type="Pfam" id="PF22814">
    <property type="entry name" value="WelO5"/>
    <property type="match status" value="1"/>
</dbReference>
<evidence type="ECO:0000313" key="2">
    <source>
        <dbReference type="Proteomes" id="UP000249949"/>
    </source>
</evidence>
<reference evidence="1 2" key="1">
    <citation type="journal article" date="2017" name="Environ. Microbiol.">
        <title>Genome and epigenome of a novel marine Thaumarchaeota strain suggest viral infection, phosphorothioation DNA modification and multiple restriction systems.</title>
        <authorList>
            <person name="Ahlgren N.A."/>
            <person name="Chen Y."/>
            <person name="Needham D.M."/>
            <person name="Parada A.E."/>
            <person name="Sachdeva R."/>
            <person name="Trinh V."/>
            <person name="Chen T."/>
            <person name="Fuhrman J.A."/>
        </authorList>
    </citation>
    <scope>NUCLEOTIDE SEQUENCE [LARGE SCALE GENOMIC DNA]</scope>
    <source>
        <strain evidence="1 2">SPOT01</strain>
    </source>
</reference>
<dbReference type="InterPro" id="IPR055091">
    <property type="entry name" value="WelO5-like"/>
</dbReference>
<dbReference type="Gene3D" id="2.60.120.620">
    <property type="entry name" value="q2cbj1_9rhob like domain"/>
    <property type="match status" value="1"/>
</dbReference>
<protein>
    <submittedName>
        <fullName evidence="1">Uncharacterized protein</fullName>
    </submittedName>
</protein>
<dbReference type="AlphaFoldDB" id="A0A2Z2HM65"/>
<accession>A0A2Z2HM65</accession>